<dbReference type="Proteomes" id="UP000193307">
    <property type="component" value="Unassembled WGS sequence"/>
</dbReference>
<dbReference type="STRING" id="658057.SAMN04488032_103226"/>
<dbReference type="PIRSF" id="PIRSF006324">
    <property type="entry name" value="LeuE"/>
    <property type="match status" value="1"/>
</dbReference>
<dbReference type="PANTHER" id="PTHR30086">
    <property type="entry name" value="ARGININE EXPORTER PROTEIN ARGO"/>
    <property type="match status" value="1"/>
</dbReference>
<dbReference type="AlphaFoldDB" id="A0A1Y5SEW7"/>
<dbReference type="PANTHER" id="PTHR30086:SF20">
    <property type="entry name" value="ARGININE EXPORTER PROTEIN ARGO-RELATED"/>
    <property type="match status" value="1"/>
</dbReference>
<evidence type="ECO:0000256" key="2">
    <source>
        <dbReference type="ARBA" id="ARBA00022475"/>
    </source>
</evidence>
<feature type="transmembrane region" description="Helical" evidence="6">
    <location>
        <begin position="138"/>
        <end position="164"/>
    </location>
</feature>
<organism evidence="7 8">
    <name type="scientific">Pacificibacter marinus</name>
    <dbReference type="NCBI Taxonomy" id="658057"/>
    <lineage>
        <taxon>Bacteria</taxon>
        <taxon>Pseudomonadati</taxon>
        <taxon>Pseudomonadota</taxon>
        <taxon>Alphaproteobacteria</taxon>
        <taxon>Rhodobacterales</taxon>
        <taxon>Roseobacteraceae</taxon>
        <taxon>Pacificibacter</taxon>
    </lineage>
</organism>
<keyword evidence="8" id="KW-1185">Reference proteome</keyword>
<dbReference type="GO" id="GO:0005886">
    <property type="term" value="C:plasma membrane"/>
    <property type="evidence" value="ECO:0007669"/>
    <property type="project" value="UniProtKB-SubCell"/>
</dbReference>
<dbReference type="GO" id="GO:0015171">
    <property type="term" value="F:amino acid transmembrane transporter activity"/>
    <property type="evidence" value="ECO:0007669"/>
    <property type="project" value="TreeGrafter"/>
</dbReference>
<feature type="transmembrane region" description="Helical" evidence="6">
    <location>
        <begin position="207"/>
        <end position="230"/>
    </location>
</feature>
<keyword evidence="5 6" id="KW-0472">Membrane</keyword>
<evidence type="ECO:0000256" key="1">
    <source>
        <dbReference type="ARBA" id="ARBA00004651"/>
    </source>
</evidence>
<keyword evidence="4 6" id="KW-1133">Transmembrane helix</keyword>
<evidence type="ECO:0000256" key="5">
    <source>
        <dbReference type="ARBA" id="ARBA00023136"/>
    </source>
</evidence>
<feature type="transmembrane region" description="Helical" evidence="6">
    <location>
        <begin position="63"/>
        <end position="84"/>
    </location>
</feature>
<reference evidence="7 8" key="1">
    <citation type="submission" date="2017-03" db="EMBL/GenBank/DDBJ databases">
        <authorList>
            <person name="Afonso C.L."/>
            <person name="Miller P.J."/>
            <person name="Scott M.A."/>
            <person name="Spackman E."/>
            <person name="Goraichik I."/>
            <person name="Dimitrov K.M."/>
            <person name="Suarez D.L."/>
            <person name="Swayne D.E."/>
        </authorList>
    </citation>
    <scope>NUCLEOTIDE SEQUENCE [LARGE SCALE GENOMIC DNA]</scope>
    <source>
        <strain evidence="7 8">CECT 7971</strain>
    </source>
</reference>
<dbReference type="InterPro" id="IPR001123">
    <property type="entry name" value="LeuE-type"/>
</dbReference>
<evidence type="ECO:0000313" key="8">
    <source>
        <dbReference type="Proteomes" id="UP000193307"/>
    </source>
</evidence>
<evidence type="ECO:0000256" key="6">
    <source>
        <dbReference type="SAM" id="Phobius"/>
    </source>
</evidence>
<accession>A0A1Y5SEW7</accession>
<feature type="transmembrane region" description="Helical" evidence="6">
    <location>
        <begin position="90"/>
        <end position="113"/>
    </location>
</feature>
<comment type="subcellular location">
    <subcellularLocation>
        <location evidence="1">Cell membrane</location>
        <topology evidence="1">Multi-pass membrane protein</topology>
    </subcellularLocation>
</comment>
<evidence type="ECO:0000313" key="7">
    <source>
        <dbReference type="EMBL" id="SLN39074.1"/>
    </source>
</evidence>
<gene>
    <name evidence="7" type="primary">rhtB</name>
    <name evidence="7" type="ORF">PAM7971_01778</name>
</gene>
<feature type="transmembrane region" description="Helical" evidence="6">
    <location>
        <begin position="170"/>
        <end position="195"/>
    </location>
</feature>
<dbReference type="Pfam" id="PF01810">
    <property type="entry name" value="LysE"/>
    <property type="match status" value="1"/>
</dbReference>
<keyword evidence="2" id="KW-1003">Cell membrane</keyword>
<dbReference type="EMBL" id="FWFW01000004">
    <property type="protein sequence ID" value="SLN39074.1"/>
    <property type="molecule type" value="Genomic_DNA"/>
</dbReference>
<keyword evidence="3 6" id="KW-0812">Transmembrane</keyword>
<evidence type="ECO:0000256" key="3">
    <source>
        <dbReference type="ARBA" id="ARBA00022692"/>
    </source>
</evidence>
<evidence type="ECO:0000256" key="4">
    <source>
        <dbReference type="ARBA" id="ARBA00022989"/>
    </source>
</evidence>
<sequence>MIQAYFSLLSVEAMADFEKAWKGIPMDFQIWLAFVAASIALLLIPGPTVLLVLSYAISQGKRVALATVGGVALGDFIAMTASLAGLGALVLASAALFTVIKWVGAIYLVYLGIKLFKSASTASLGDLEKVSYTSASKVFGHAAAVTALNPKSIIFFIAFVPQFIAVDSPLLPQFSILILTFVGLAAINALTYALLADKLRSKIAHSFVLEWFSRVGGGALIAMGVAAAAFKRA</sequence>
<name>A0A1Y5SEW7_9RHOB</name>
<proteinExistence type="predicted"/>
<feature type="transmembrane region" description="Helical" evidence="6">
    <location>
        <begin position="31"/>
        <end position="56"/>
    </location>
</feature>
<protein>
    <submittedName>
        <fullName evidence="7">Homoserine/homoserine lactone efflux protein</fullName>
    </submittedName>
</protein>